<dbReference type="InterPro" id="IPR047794">
    <property type="entry name" value="C45_proenzyme-like"/>
</dbReference>
<keyword evidence="2" id="KW-0012">Acyltransferase</keyword>
<dbReference type="RefSeq" id="WP_186856400.1">
    <property type="nucleotide sequence ID" value="NZ_JACOON010000001.1"/>
</dbReference>
<gene>
    <name evidence="2" type="ORF">H8S18_00700</name>
</gene>
<dbReference type="GO" id="GO:0016746">
    <property type="term" value="F:acyltransferase activity"/>
    <property type="evidence" value="ECO:0007669"/>
    <property type="project" value="UniProtKB-KW"/>
</dbReference>
<evidence type="ECO:0000313" key="3">
    <source>
        <dbReference type="Proteomes" id="UP000606889"/>
    </source>
</evidence>
<keyword evidence="2" id="KW-0808">Transferase</keyword>
<reference evidence="2 3" key="1">
    <citation type="submission" date="2020-08" db="EMBL/GenBank/DDBJ databases">
        <title>Genome public.</title>
        <authorList>
            <person name="Liu C."/>
            <person name="Sun Q."/>
        </authorList>
    </citation>
    <scope>NUCLEOTIDE SEQUENCE [LARGE SCALE GENOMIC DNA]</scope>
    <source>
        <strain evidence="2 3">NSJ-35</strain>
    </source>
</reference>
<organism evidence="2 3">
    <name type="scientific">Christensenella tenuis</name>
    <dbReference type="NCBI Taxonomy" id="2763033"/>
    <lineage>
        <taxon>Bacteria</taxon>
        <taxon>Bacillati</taxon>
        <taxon>Bacillota</taxon>
        <taxon>Clostridia</taxon>
        <taxon>Christensenellales</taxon>
        <taxon>Christensenellaceae</taxon>
        <taxon>Christensenella</taxon>
    </lineage>
</organism>
<dbReference type="EMBL" id="JACOON010000001">
    <property type="protein sequence ID" value="MBC5646864.1"/>
    <property type="molecule type" value="Genomic_DNA"/>
</dbReference>
<accession>A0ABR7ECN8</accession>
<proteinExistence type="predicted"/>
<dbReference type="InterPro" id="IPR047801">
    <property type="entry name" value="Peptidase_C45"/>
</dbReference>
<evidence type="ECO:0000259" key="1">
    <source>
        <dbReference type="Pfam" id="PF03417"/>
    </source>
</evidence>
<dbReference type="PANTHER" id="PTHR34180:SF1">
    <property type="entry name" value="BETA-ALANYL-DOPAMINE_CARCININE HYDROLASE"/>
    <property type="match status" value="1"/>
</dbReference>
<comment type="caution">
    <text evidence="2">The sequence shown here is derived from an EMBL/GenBank/DDBJ whole genome shotgun (WGS) entry which is preliminary data.</text>
</comment>
<evidence type="ECO:0000313" key="2">
    <source>
        <dbReference type="EMBL" id="MBC5646864.1"/>
    </source>
</evidence>
<feature type="domain" description="Peptidase C45 hydrolase" evidence="1">
    <location>
        <begin position="99"/>
        <end position="320"/>
    </location>
</feature>
<dbReference type="NCBIfam" id="NF040521">
    <property type="entry name" value="C45_proenzyme"/>
    <property type="match status" value="1"/>
</dbReference>
<dbReference type="InterPro" id="IPR029055">
    <property type="entry name" value="Ntn_hydrolases_N"/>
</dbReference>
<dbReference type="Gene3D" id="3.60.60.10">
    <property type="entry name" value="Penicillin V Acylase, Chain A"/>
    <property type="match status" value="1"/>
</dbReference>
<protein>
    <submittedName>
        <fullName evidence="2">Acyl-CoA--6-aminopenicillanic acid acyltransferase</fullName>
    </submittedName>
</protein>
<dbReference type="Proteomes" id="UP000606889">
    <property type="component" value="Unassembled WGS sequence"/>
</dbReference>
<dbReference type="SUPFAM" id="SSF56235">
    <property type="entry name" value="N-terminal nucleophile aminohydrolases (Ntn hydrolases)"/>
    <property type="match status" value="1"/>
</dbReference>
<dbReference type="InterPro" id="IPR005079">
    <property type="entry name" value="Peptidase_C45_hydrolase"/>
</dbReference>
<dbReference type="Pfam" id="PF03417">
    <property type="entry name" value="AAT"/>
    <property type="match status" value="1"/>
</dbReference>
<name>A0ABR7ECN8_9FIRM</name>
<keyword evidence="3" id="KW-1185">Reference proteome</keyword>
<dbReference type="PANTHER" id="PTHR34180">
    <property type="entry name" value="PEPTIDASE C45"/>
    <property type="match status" value="1"/>
</dbReference>
<sequence>MYHGHFNGTHYEVGFRWGTALRRRGRILLEKLPFFLTEERMEFSRCCLPFYEFWYPEILEEIRGIANGQEIAVEPLLSFLLGMYCIMPENRCSCFAFQTENNSILARNSDFLTEIENLCMNCIYTLEGAHSFTGNTTAFVEMEDGANEHGLAIGLTAIWPRILAHGLNAGMLLRYGLEKCKTAEEFIGELTRLPIASSQTFTVADHGGSIALVECNPEKVIVKKPGEAYPFVSAVNSFYCPEMAIYTCTDIDTWNSEKRFATIQNAFRDTKTYDMDFAKNLLAGRYGFMCQYDRKTGRDTVWSVIYDMKCPAVYRCEGNPLRKNFTQDIRFKFSVQP</sequence>